<evidence type="ECO:0000313" key="1">
    <source>
        <dbReference type="EMBL" id="ABC31935.1"/>
    </source>
</evidence>
<dbReference type="STRING" id="349521.HCH_05261"/>
<dbReference type="AlphaFoldDB" id="Q2SBN9"/>
<accession>Q2SBN9</accession>
<dbReference type="HOGENOM" id="CLU_2301888_0_0_6"/>
<reference evidence="1 2" key="1">
    <citation type="journal article" date="2005" name="Nucleic Acids Res.">
        <title>Genomic blueprint of Hahella chejuensis, a marine microbe producing an algicidal agent.</title>
        <authorList>
            <person name="Jeong H."/>
            <person name="Yim J.H."/>
            <person name="Lee C."/>
            <person name="Choi S.-H."/>
            <person name="Park Y.K."/>
            <person name="Yoon S.H."/>
            <person name="Hur C.-G."/>
            <person name="Kang H.-Y."/>
            <person name="Kim D."/>
            <person name="Lee H.H."/>
            <person name="Park K.H."/>
            <person name="Park S.-H."/>
            <person name="Park H.-S."/>
            <person name="Lee H.K."/>
            <person name="Oh T.K."/>
            <person name="Kim J.F."/>
        </authorList>
    </citation>
    <scope>NUCLEOTIDE SEQUENCE [LARGE SCALE GENOMIC DNA]</scope>
    <source>
        <strain evidence="1 2">KCTC 2396</strain>
    </source>
</reference>
<protein>
    <submittedName>
        <fullName evidence="1">Uncharacterized protein</fullName>
    </submittedName>
</protein>
<sequence length="100" mass="11051">MPPSYPSFMKRLMQLLRKRDYDQARAFQCFLCGGVTAISAMATLVISNATHSATLAQDLLNLIALALLIIGLVMAAYGYIRLLIIRLSNFANDNGNRKES</sequence>
<dbReference type="Proteomes" id="UP000000238">
    <property type="component" value="Chromosome"/>
</dbReference>
<keyword evidence="2" id="KW-1185">Reference proteome</keyword>
<evidence type="ECO:0000313" key="2">
    <source>
        <dbReference type="Proteomes" id="UP000000238"/>
    </source>
</evidence>
<dbReference type="EMBL" id="CP000155">
    <property type="protein sequence ID" value="ABC31935.1"/>
    <property type="molecule type" value="Genomic_DNA"/>
</dbReference>
<proteinExistence type="predicted"/>
<organism evidence="1 2">
    <name type="scientific">Hahella chejuensis (strain KCTC 2396)</name>
    <dbReference type="NCBI Taxonomy" id="349521"/>
    <lineage>
        <taxon>Bacteria</taxon>
        <taxon>Pseudomonadati</taxon>
        <taxon>Pseudomonadota</taxon>
        <taxon>Gammaproteobacteria</taxon>
        <taxon>Oceanospirillales</taxon>
        <taxon>Hahellaceae</taxon>
        <taxon>Hahella</taxon>
    </lineage>
</organism>
<dbReference type="KEGG" id="hch:HCH_05261"/>
<name>Q2SBN9_HAHCH</name>
<gene>
    <name evidence="1" type="ordered locus">HCH_05261</name>
</gene>